<reference evidence="3 4" key="1">
    <citation type="submission" date="2020-07" db="EMBL/GenBank/DDBJ databases">
        <title>Sequencing the genomes of 1000 actinobacteria strains.</title>
        <authorList>
            <person name="Klenk H.-P."/>
        </authorList>
    </citation>
    <scope>NUCLEOTIDE SEQUENCE [LARGE SCALE GENOMIC DNA]</scope>
    <source>
        <strain evidence="3 4">DSM 23819</strain>
    </source>
</reference>
<organism evidence="3 4">
    <name type="scientific">Nocardioides daedukensis</name>
    <dbReference type="NCBI Taxonomy" id="634462"/>
    <lineage>
        <taxon>Bacteria</taxon>
        <taxon>Bacillati</taxon>
        <taxon>Actinomycetota</taxon>
        <taxon>Actinomycetes</taxon>
        <taxon>Propionibacteriales</taxon>
        <taxon>Nocardioidaceae</taxon>
        <taxon>Nocardioides</taxon>
    </lineage>
</organism>
<dbReference type="NCBIfam" id="TIGR03696">
    <property type="entry name" value="Rhs_assc_core"/>
    <property type="match status" value="1"/>
</dbReference>
<dbReference type="AlphaFoldDB" id="A0A7Y9S032"/>
<keyword evidence="4" id="KW-1185">Reference proteome</keyword>
<accession>A0A7Y9S032</accession>
<evidence type="ECO:0000313" key="4">
    <source>
        <dbReference type="Proteomes" id="UP000540656"/>
    </source>
</evidence>
<sequence>MDQLLGAGHTEYGQPRDPAVTGIGRYGWLGTHARENNGITGGLTLMGARLYNPATGRFLSTDPIRGGNDNAYTYPTDPINTTDLTGLMGAAAVAGLVVGVSATTVIRIVGVTALVYIGLQAWKGKAWVKREVTRLYNKAKGKKKKKTTRKSGKEASSDVPSFAKGERVRPGETLEQAVRRVMGSRYPKTPKARHVSETYSKVKKYLNRRR</sequence>
<feature type="compositionally biased region" description="Basic residues" evidence="1">
    <location>
        <begin position="139"/>
        <end position="150"/>
    </location>
</feature>
<keyword evidence="2" id="KW-1133">Transmembrane helix</keyword>
<feature type="region of interest" description="Disordered" evidence="1">
    <location>
        <begin position="139"/>
        <end position="170"/>
    </location>
</feature>
<feature type="compositionally biased region" description="Basic residues" evidence="1">
    <location>
        <begin position="201"/>
        <end position="210"/>
    </location>
</feature>
<comment type="caution">
    <text evidence="3">The sequence shown here is derived from an EMBL/GenBank/DDBJ whole genome shotgun (WGS) entry which is preliminary data.</text>
</comment>
<proteinExistence type="predicted"/>
<evidence type="ECO:0000313" key="3">
    <source>
        <dbReference type="EMBL" id="NYG58666.1"/>
    </source>
</evidence>
<keyword evidence="2" id="KW-0812">Transmembrane</keyword>
<dbReference type="Gene3D" id="2.180.10.10">
    <property type="entry name" value="RHS repeat-associated core"/>
    <property type="match status" value="1"/>
</dbReference>
<protein>
    <submittedName>
        <fullName evidence="3">RHS repeat-associated protein</fullName>
    </submittedName>
</protein>
<name>A0A7Y9S032_9ACTN</name>
<dbReference type="Proteomes" id="UP000540656">
    <property type="component" value="Unassembled WGS sequence"/>
</dbReference>
<evidence type="ECO:0000256" key="2">
    <source>
        <dbReference type="SAM" id="Phobius"/>
    </source>
</evidence>
<feature type="transmembrane region" description="Helical" evidence="2">
    <location>
        <begin position="90"/>
        <end position="119"/>
    </location>
</feature>
<gene>
    <name evidence="3" type="ORF">BJ980_001589</name>
</gene>
<keyword evidence="2" id="KW-0472">Membrane</keyword>
<feature type="region of interest" description="Disordered" evidence="1">
    <location>
        <begin position="187"/>
        <end position="210"/>
    </location>
</feature>
<evidence type="ECO:0000256" key="1">
    <source>
        <dbReference type="SAM" id="MobiDB-lite"/>
    </source>
</evidence>
<dbReference type="EMBL" id="JACCAA010000001">
    <property type="protein sequence ID" value="NYG58666.1"/>
    <property type="molecule type" value="Genomic_DNA"/>
</dbReference>
<dbReference type="InterPro" id="IPR022385">
    <property type="entry name" value="Rhs_assc_core"/>
</dbReference>
<dbReference type="RefSeq" id="WP_218855443.1">
    <property type="nucleotide sequence ID" value="NZ_JACCAA010000001.1"/>
</dbReference>